<evidence type="ECO:0000313" key="3">
    <source>
        <dbReference type="EMBL" id="VAW32194.1"/>
    </source>
</evidence>
<feature type="domain" description="Protein-glutamine gamma-glutamyltransferase-like C-terminal" evidence="2">
    <location>
        <begin position="436"/>
        <end position="505"/>
    </location>
</feature>
<dbReference type="EMBL" id="UOEU01000333">
    <property type="protein sequence ID" value="VAW32194.1"/>
    <property type="molecule type" value="Genomic_DNA"/>
</dbReference>
<protein>
    <recommendedName>
        <fullName evidence="2">Protein-glutamine gamma-glutamyltransferase-like C-terminal domain-containing protein</fullName>
    </recommendedName>
</protein>
<proteinExistence type="predicted"/>
<evidence type="ECO:0000259" key="2">
    <source>
        <dbReference type="Pfam" id="PF13559"/>
    </source>
</evidence>
<feature type="transmembrane region" description="Helical" evidence="1">
    <location>
        <begin position="60"/>
        <end position="79"/>
    </location>
</feature>
<feature type="transmembrane region" description="Helical" evidence="1">
    <location>
        <begin position="28"/>
        <end position="54"/>
    </location>
</feature>
<feature type="transmembrane region" description="Helical" evidence="1">
    <location>
        <begin position="134"/>
        <end position="153"/>
    </location>
</feature>
<reference evidence="3" key="1">
    <citation type="submission" date="2018-06" db="EMBL/GenBank/DDBJ databases">
        <authorList>
            <person name="Zhirakovskaya E."/>
        </authorList>
    </citation>
    <scope>NUCLEOTIDE SEQUENCE</scope>
</reference>
<keyword evidence="1" id="KW-0472">Membrane</keyword>
<organism evidence="3">
    <name type="scientific">hydrothermal vent metagenome</name>
    <dbReference type="NCBI Taxonomy" id="652676"/>
    <lineage>
        <taxon>unclassified sequences</taxon>
        <taxon>metagenomes</taxon>
        <taxon>ecological metagenomes</taxon>
    </lineage>
</organism>
<keyword evidence="1" id="KW-0812">Transmembrane</keyword>
<feature type="transmembrane region" description="Helical" evidence="1">
    <location>
        <begin position="233"/>
        <end position="254"/>
    </location>
</feature>
<sequence>MRLTIDHTTLSPRYQALMTAWGHLQHELLYVTWAIMDAALLTPFLMSLMGWARYWQPEIVLLWLVVLMLFAFNLTRLMSGVRLPVQHQQTVMAVTLFLIIIVTLPTFFHGGSPIFRFGWVAEFMQAVNETGNNLWLQDVIVFGAIVLVWSRGLKLGRREYSISRAGLRLRVGGLLIAPMVVWLANTRLLWDSSPYILLFFLAGVTAVALIRAEEIEKGHSGQTLALDPRWLTAVLLASLLIIFLAGAVAIIVSGQSATGIIGWLAPAWISLRFIGTVTAATLLYLLIPFLQLIDILTTWIGNGLDVLVPWFTAKWAFFGKIIGKFFIDRRVLLSVNENSLIAPFLENRFIFEEVKGLGFQLSRSAQIIIILIAIALILLVVLVINRLYQQTAVIVQQSRSVQSQDDALEDEGLLRRLLKRLGILRNWQTAVSIRRLYRKMLRAADGSGYPRLDAETPYEFLKTLRKTWPENGQETELITTAYVKIRYGELPETVQELEAIKAAWRTLEQTQPAELIDD</sequence>
<dbReference type="AlphaFoldDB" id="A0A3B0VKL7"/>
<accession>A0A3B0VKL7</accession>
<keyword evidence="1" id="KW-1133">Transmembrane helix</keyword>
<name>A0A3B0VKL7_9ZZZZ</name>
<feature type="transmembrane region" description="Helical" evidence="1">
    <location>
        <begin position="367"/>
        <end position="388"/>
    </location>
</feature>
<feature type="transmembrane region" description="Helical" evidence="1">
    <location>
        <begin position="195"/>
        <end position="212"/>
    </location>
</feature>
<gene>
    <name evidence="3" type="ORF">MNBD_CHLOROFLEXI01-1341</name>
</gene>
<evidence type="ECO:0000256" key="1">
    <source>
        <dbReference type="SAM" id="Phobius"/>
    </source>
</evidence>
<dbReference type="InterPro" id="IPR025403">
    <property type="entry name" value="TgpA-like_C"/>
</dbReference>
<feature type="transmembrane region" description="Helical" evidence="1">
    <location>
        <begin position="91"/>
        <end position="114"/>
    </location>
</feature>
<feature type="transmembrane region" description="Helical" evidence="1">
    <location>
        <begin position="165"/>
        <end position="183"/>
    </location>
</feature>
<dbReference type="Pfam" id="PF13559">
    <property type="entry name" value="DUF4129"/>
    <property type="match status" value="1"/>
</dbReference>
<feature type="transmembrane region" description="Helical" evidence="1">
    <location>
        <begin position="260"/>
        <end position="287"/>
    </location>
</feature>